<dbReference type="PANTHER" id="PTHR13479">
    <property type="entry name" value="30S RIBOSOMAL PROTEIN S18"/>
    <property type="match status" value="1"/>
</dbReference>
<comment type="caution">
    <text evidence="5">The sequence shown here is derived from an EMBL/GenBank/DDBJ whole genome shotgun (WGS) entry which is preliminary data.</text>
</comment>
<dbReference type="Pfam" id="PF01084">
    <property type="entry name" value="Ribosomal_S18"/>
    <property type="match status" value="1"/>
</dbReference>
<comment type="similarity">
    <text evidence="1">Belongs to the bacterial ribosomal protein bS18 family.</text>
</comment>
<evidence type="ECO:0000256" key="2">
    <source>
        <dbReference type="ARBA" id="ARBA00022980"/>
    </source>
</evidence>
<dbReference type="SUPFAM" id="SSF46911">
    <property type="entry name" value="Ribosomal protein S18"/>
    <property type="match status" value="1"/>
</dbReference>
<dbReference type="PANTHER" id="PTHR13479:SF40">
    <property type="entry name" value="SMALL RIBOSOMAL SUBUNIT PROTEIN BS18M"/>
    <property type="match status" value="1"/>
</dbReference>
<dbReference type="AlphaFoldDB" id="A0AAV5GNP1"/>
<accession>A0AAV5GNP1</accession>
<dbReference type="PRINTS" id="PR00974">
    <property type="entry name" value="RIBOSOMALS18"/>
</dbReference>
<protein>
    <recommendedName>
        <fullName evidence="4">Small ribosomal subunit protein bS18m</fullName>
    </recommendedName>
</protein>
<dbReference type="InterPro" id="IPR001648">
    <property type="entry name" value="Ribosomal_bS18"/>
</dbReference>
<evidence type="ECO:0000313" key="5">
    <source>
        <dbReference type="EMBL" id="GJN91544.1"/>
    </source>
</evidence>
<evidence type="ECO:0000256" key="4">
    <source>
        <dbReference type="ARBA" id="ARBA00035264"/>
    </source>
</evidence>
<keyword evidence="2" id="KW-0689">Ribosomal protein</keyword>
<reference evidence="5 6" key="1">
    <citation type="submission" date="2021-12" db="EMBL/GenBank/DDBJ databases">
        <title>High titer production of polyol ester of fatty acids by Rhodotorula paludigena BS15 towards product separation-free biomass refinery.</title>
        <authorList>
            <person name="Mano J."/>
            <person name="Ono H."/>
            <person name="Tanaka T."/>
            <person name="Naito K."/>
            <person name="Sushida H."/>
            <person name="Ike M."/>
            <person name="Tokuyasu K."/>
            <person name="Kitaoka M."/>
        </authorList>
    </citation>
    <scope>NUCLEOTIDE SEQUENCE [LARGE SCALE GENOMIC DNA]</scope>
    <source>
        <strain evidence="5 6">BS15</strain>
    </source>
</reference>
<evidence type="ECO:0000313" key="6">
    <source>
        <dbReference type="Proteomes" id="UP001342314"/>
    </source>
</evidence>
<dbReference type="GO" id="GO:0005763">
    <property type="term" value="C:mitochondrial small ribosomal subunit"/>
    <property type="evidence" value="ECO:0007669"/>
    <property type="project" value="TreeGrafter"/>
</dbReference>
<evidence type="ECO:0000256" key="3">
    <source>
        <dbReference type="ARBA" id="ARBA00023274"/>
    </source>
</evidence>
<evidence type="ECO:0000256" key="1">
    <source>
        <dbReference type="ARBA" id="ARBA00005589"/>
    </source>
</evidence>
<organism evidence="5 6">
    <name type="scientific">Rhodotorula paludigena</name>
    <dbReference type="NCBI Taxonomy" id="86838"/>
    <lineage>
        <taxon>Eukaryota</taxon>
        <taxon>Fungi</taxon>
        <taxon>Dikarya</taxon>
        <taxon>Basidiomycota</taxon>
        <taxon>Pucciniomycotina</taxon>
        <taxon>Microbotryomycetes</taxon>
        <taxon>Sporidiobolales</taxon>
        <taxon>Sporidiobolaceae</taxon>
        <taxon>Rhodotorula</taxon>
    </lineage>
</organism>
<sequence>MLRTARSLVQSTARAAQASASCSCRALSSSAAWAAPARTPSRGAEQAQPARRDTTEALLGLLQDADADSPASLAPLEPQTSVLRHLSSKQVISPQHLSPRHLLVPYLPRPDFSQAHPLGPPTSFGPTHDPFVRYGLDPLRDAGTNPYLLSEFVTSMGKIKSRGKTGLQRKSQRRVGKAIRRARSMGLMPTFGVSVPTSRG</sequence>
<gene>
    <name evidence="5" type="ORF">Rhopal_004567-T1</name>
</gene>
<dbReference type="Proteomes" id="UP001342314">
    <property type="component" value="Unassembled WGS sequence"/>
</dbReference>
<dbReference type="GO" id="GO:0070181">
    <property type="term" value="F:small ribosomal subunit rRNA binding"/>
    <property type="evidence" value="ECO:0007669"/>
    <property type="project" value="TreeGrafter"/>
</dbReference>
<dbReference type="EMBL" id="BQKY01000009">
    <property type="protein sequence ID" value="GJN91544.1"/>
    <property type="molecule type" value="Genomic_DNA"/>
</dbReference>
<keyword evidence="6" id="KW-1185">Reference proteome</keyword>
<dbReference type="GO" id="GO:0003735">
    <property type="term" value="F:structural constituent of ribosome"/>
    <property type="evidence" value="ECO:0007669"/>
    <property type="project" value="InterPro"/>
</dbReference>
<name>A0AAV5GNP1_9BASI</name>
<proteinExistence type="inferred from homology"/>
<dbReference type="Gene3D" id="4.10.640.10">
    <property type="entry name" value="Ribosomal protein S18"/>
    <property type="match status" value="1"/>
</dbReference>
<keyword evidence="3" id="KW-0687">Ribonucleoprotein</keyword>
<dbReference type="GO" id="GO:0032543">
    <property type="term" value="P:mitochondrial translation"/>
    <property type="evidence" value="ECO:0007669"/>
    <property type="project" value="TreeGrafter"/>
</dbReference>
<dbReference type="InterPro" id="IPR036870">
    <property type="entry name" value="Ribosomal_bS18_sf"/>
</dbReference>